<dbReference type="GO" id="GO:0015628">
    <property type="term" value="P:protein secretion by the type II secretion system"/>
    <property type="evidence" value="ECO:0007669"/>
    <property type="project" value="InterPro"/>
</dbReference>
<evidence type="ECO:0000313" key="2">
    <source>
        <dbReference type="EMBL" id="QIM54382.1"/>
    </source>
</evidence>
<evidence type="ECO:0000313" key="3">
    <source>
        <dbReference type="Proteomes" id="UP000503162"/>
    </source>
</evidence>
<protein>
    <submittedName>
        <fullName evidence="2">Type II secretion system protein M</fullName>
    </submittedName>
</protein>
<dbReference type="RefSeq" id="WP_166230298.1">
    <property type="nucleotide sequence ID" value="NZ_CP049989.1"/>
</dbReference>
<dbReference type="Proteomes" id="UP000503162">
    <property type="component" value="Chromosome"/>
</dbReference>
<keyword evidence="1" id="KW-0812">Transmembrane</keyword>
<keyword evidence="1" id="KW-1133">Transmembrane helix</keyword>
<accession>A0A6G8IME7</accession>
<reference evidence="2 3" key="1">
    <citation type="submission" date="2020-03" db="EMBL/GenBank/DDBJ databases">
        <title>Hydrogenophaga sp. nov. isolated from cyanobacterial mat.</title>
        <authorList>
            <person name="Thorat V."/>
            <person name="Kirdat K."/>
            <person name="Tiwarekar B."/>
            <person name="Costa E.D."/>
            <person name="Yadav A."/>
        </authorList>
    </citation>
    <scope>NUCLEOTIDE SEQUENCE [LARGE SCALE GENOMIC DNA]</scope>
    <source>
        <strain evidence="2 3">BA0156</strain>
    </source>
</reference>
<evidence type="ECO:0000256" key="1">
    <source>
        <dbReference type="SAM" id="Phobius"/>
    </source>
</evidence>
<keyword evidence="1" id="KW-0472">Membrane</keyword>
<dbReference type="InterPro" id="IPR007690">
    <property type="entry name" value="T2SS_GspM"/>
</dbReference>
<dbReference type="GO" id="GO:0015627">
    <property type="term" value="C:type II protein secretion system complex"/>
    <property type="evidence" value="ECO:0007669"/>
    <property type="project" value="InterPro"/>
</dbReference>
<feature type="transmembrane region" description="Helical" evidence="1">
    <location>
        <begin position="30"/>
        <end position="52"/>
    </location>
</feature>
<organism evidence="2 3">
    <name type="scientific">Hydrogenophaga crocea</name>
    <dbReference type="NCBI Taxonomy" id="2716225"/>
    <lineage>
        <taxon>Bacteria</taxon>
        <taxon>Pseudomonadati</taxon>
        <taxon>Pseudomonadota</taxon>
        <taxon>Betaproteobacteria</taxon>
        <taxon>Burkholderiales</taxon>
        <taxon>Comamonadaceae</taxon>
        <taxon>Hydrogenophaga</taxon>
    </lineage>
</organism>
<gene>
    <name evidence="2" type="ORF">G9Q37_20565</name>
</gene>
<dbReference type="AlphaFoldDB" id="A0A6G8IME7"/>
<name>A0A6G8IME7_9BURK</name>
<dbReference type="EMBL" id="CP049989">
    <property type="protein sequence ID" value="QIM54382.1"/>
    <property type="molecule type" value="Genomic_DNA"/>
</dbReference>
<dbReference type="KEGG" id="hcz:G9Q37_20565"/>
<proteinExistence type="predicted"/>
<sequence length="176" mass="18207">MAASDTPSKTRGLAAVSAWLAGLSARERRLVLIAAAVLGLGLLWWVAIAPAWQTLRQAPARQAAADAQLARMQQFAQQAEALRAQSAAAAPSRDEALRQLEAASATLGGSAQVSVVGDRATVALRQASPVALAQWLQQVRSNARLLPVESQLSRDAASGGWTGTLVLAGPPLATAN</sequence>
<keyword evidence="3" id="KW-1185">Reference proteome</keyword>
<dbReference type="Pfam" id="PF04612">
    <property type="entry name" value="T2SSM"/>
    <property type="match status" value="1"/>
</dbReference>